<protein>
    <recommendedName>
        <fullName evidence="8">Apolipoprotein N-acyltransferase</fullName>
        <shortName evidence="8">ALP N-acyltransferase</shortName>
        <ecNumber evidence="8">2.3.1.269</ecNumber>
    </recommendedName>
</protein>
<evidence type="ECO:0000256" key="1">
    <source>
        <dbReference type="ARBA" id="ARBA00004651"/>
    </source>
</evidence>
<evidence type="ECO:0000256" key="5">
    <source>
        <dbReference type="ARBA" id="ARBA00022989"/>
    </source>
</evidence>
<evidence type="ECO:0000256" key="9">
    <source>
        <dbReference type="SAM" id="MobiDB-lite"/>
    </source>
</evidence>
<comment type="catalytic activity">
    <reaction evidence="8">
        <text>N-terminal S-1,2-diacyl-sn-glyceryl-L-cysteinyl-[lipoprotein] + a glycerophospholipid = N-acyl-S-1,2-diacyl-sn-glyceryl-L-cysteinyl-[lipoprotein] + a 2-acyl-sn-glycero-3-phospholipid + H(+)</text>
        <dbReference type="Rhea" id="RHEA:48228"/>
        <dbReference type="Rhea" id="RHEA-COMP:14681"/>
        <dbReference type="Rhea" id="RHEA-COMP:14684"/>
        <dbReference type="ChEBI" id="CHEBI:15378"/>
        <dbReference type="ChEBI" id="CHEBI:136912"/>
        <dbReference type="ChEBI" id="CHEBI:140656"/>
        <dbReference type="ChEBI" id="CHEBI:140657"/>
        <dbReference type="ChEBI" id="CHEBI:140660"/>
        <dbReference type="EC" id="2.3.1.269"/>
    </reaction>
</comment>
<gene>
    <name evidence="8 11" type="primary">lnt</name>
    <name evidence="11" type="ORF">BRM3_11990</name>
</gene>
<dbReference type="CDD" id="cd07571">
    <property type="entry name" value="ALP_N-acyl_transferase"/>
    <property type="match status" value="1"/>
</dbReference>
<keyword evidence="6 8" id="KW-0472">Membrane</keyword>
<accession>A0ABY6G0Z9</accession>
<keyword evidence="3 8" id="KW-0808">Transferase</keyword>
<dbReference type="InterPro" id="IPR036526">
    <property type="entry name" value="C-N_Hydrolase_sf"/>
</dbReference>
<feature type="domain" description="CN hydrolase" evidence="10">
    <location>
        <begin position="253"/>
        <end position="505"/>
    </location>
</feature>
<comment type="subcellular location">
    <subcellularLocation>
        <location evidence="1 8">Cell membrane</location>
        <topology evidence="1 8">Multi-pass membrane protein</topology>
    </subcellularLocation>
</comment>
<dbReference type="Pfam" id="PF20154">
    <property type="entry name" value="LNT_N"/>
    <property type="match status" value="1"/>
</dbReference>
<comment type="pathway">
    <text evidence="8">Protein modification; lipoprotein biosynthesis (N-acyl transfer).</text>
</comment>
<evidence type="ECO:0000313" key="11">
    <source>
        <dbReference type="EMBL" id="UYG16321.1"/>
    </source>
</evidence>
<keyword evidence="4 8" id="KW-0812">Transmembrane</keyword>
<comment type="similarity">
    <text evidence="8">Belongs to the CN hydrolase family. Apolipoprotein N-acyltransferase subfamily.</text>
</comment>
<dbReference type="InterPro" id="IPR004563">
    <property type="entry name" value="Apolipo_AcylTrfase"/>
</dbReference>
<dbReference type="PANTHER" id="PTHR38686">
    <property type="entry name" value="APOLIPOPROTEIN N-ACYLTRANSFERASE"/>
    <property type="match status" value="1"/>
</dbReference>
<reference evidence="11" key="1">
    <citation type="submission" date="2022-10" db="EMBL/GenBank/DDBJ databases">
        <title>Whole-Genome Sequencing of Brachybacterium huguangmaarense BRM-3, Isolated from Betula schmidtii.</title>
        <authorList>
            <person name="Haam D."/>
        </authorList>
    </citation>
    <scope>NUCLEOTIDE SEQUENCE</scope>
    <source>
        <strain evidence="11">BRM-3</strain>
    </source>
</reference>
<keyword evidence="7 8" id="KW-0012">Acyltransferase</keyword>
<name>A0ABY6G0Z9_9MICO</name>
<feature type="transmembrane region" description="Helical" evidence="8">
    <location>
        <begin position="223"/>
        <end position="241"/>
    </location>
</feature>
<evidence type="ECO:0000256" key="6">
    <source>
        <dbReference type="ARBA" id="ARBA00023136"/>
    </source>
</evidence>
<organism evidence="11 12">
    <name type="scientific">Brachybacterium huguangmaarense</name>
    <dbReference type="NCBI Taxonomy" id="1652028"/>
    <lineage>
        <taxon>Bacteria</taxon>
        <taxon>Bacillati</taxon>
        <taxon>Actinomycetota</taxon>
        <taxon>Actinomycetes</taxon>
        <taxon>Micrococcales</taxon>
        <taxon>Dermabacteraceae</taxon>
        <taxon>Brachybacterium</taxon>
    </lineage>
</organism>
<dbReference type="NCBIfam" id="TIGR00546">
    <property type="entry name" value="lnt"/>
    <property type="match status" value="1"/>
</dbReference>
<dbReference type="Gene3D" id="3.60.110.10">
    <property type="entry name" value="Carbon-nitrogen hydrolase"/>
    <property type="match status" value="1"/>
</dbReference>
<keyword evidence="2 8" id="KW-1003">Cell membrane</keyword>
<dbReference type="Pfam" id="PF00795">
    <property type="entry name" value="CN_hydrolase"/>
    <property type="match status" value="1"/>
</dbReference>
<dbReference type="InterPro" id="IPR045378">
    <property type="entry name" value="LNT_N"/>
</dbReference>
<dbReference type="SUPFAM" id="SSF56317">
    <property type="entry name" value="Carbon-nitrogen hydrolase"/>
    <property type="match status" value="1"/>
</dbReference>
<evidence type="ECO:0000259" key="10">
    <source>
        <dbReference type="PROSITE" id="PS50263"/>
    </source>
</evidence>
<feature type="transmembrane region" description="Helical" evidence="8">
    <location>
        <begin position="109"/>
        <end position="129"/>
    </location>
</feature>
<keyword evidence="5 8" id="KW-1133">Transmembrane helix</keyword>
<dbReference type="HAMAP" id="MF_01148">
    <property type="entry name" value="Lnt"/>
    <property type="match status" value="1"/>
</dbReference>
<feature type="transmembrane region" description="Helical" evidence="8">
    <location>
        <begin position="134"/>
        <end position="154"/>
    </location>
</feature>
<dbReference type="Proteomes" id="UP001164305">
    <property type="component" value="Chromosome"/>
</dbReference>
<feature type="transmembrane region" description="Helical" evidence="8">
    <location>
        <begin position="515"/>
        <end position="535"/>
    </location>
</feature>
<dbReference type="EMBL" id="CP107020">
    <property type="protein sequence ID" value="UYG16321.1"/>
    <property type="molecule type" value="Genomic_DNA"/>
</dbReference>
<evidence type="ECO:0000256" key="3">
    <source>
        <dbReference type="ARBA" id="ARBA00022679"/>
    </source>
</evidence>
<evidence type="ECO:0000256" key="7">
    <source>
        <dbReference type="ARBA" id="ARBA00023315"/>
    </source>
</evidence>
<dbReference type="EC" id="2.3.1.269" evidence="8"/>
<dbReference type="RefSeq" id="WP_263593534.1">
    <property type="nucleotide sequence ID" value="NZ_CP107020.1"/>
</dbReference>
<evidence type="ECO:0000256" key="8">
    <source>
        <dbReference type="HAMAP-Rule" id="MF_01148"/>
    </source>
</evidence>
<feature type="compositionally biased region" description="Basic residues" evidence="9">
    <location>
        <begin position="1"/>
        <end position="12"/>
    </location>
</feature>
<evidence type="ECO:0000256" key="4">
    <source>
        <dbReference type="ARBA" id="ARBA00022692"/>
    </source>
</evidence>
<sequence>MTTTAHRRRRRGRDADADVQGAADGARGNRGTIRATPWPVALVLAVAGGLAAWLAFPPYDLWFLLPIALAALDAAILVRRAALAGLLGLIWGFAFFLPLSQWANIYAGLAPWAALAVVEGLFFALYALLARAVLIRRGVGLSGSLVVACLWAGVEALRSHVPWGGLPWGASAFALQHSPLLNLGPWIGTAGLAAVVALVAQLLLAGALALLGRRPGRRALRGLWPVGTAAFVVLACLVVPSPPNPRVEGDSTMRIAGIQGNTPRIAAQDLTMPDEIFPHSLELTSQAAADARADAEPLDLVVWPEGSAGWDLEHDPAGAAAVTAAAADVQAPLLVGTQTPGPDETRYNMSLLWTAEGTVAQSYAKRHPVPFGEYIPARGLIRHLSDKVDLVSRDMLPGDRVGVMDVDGRRVGVLICFEIAYENLVQDTVDAGADVIVVQTNTALFGDSDEAAQQLAEARVFAVVSGRSVVQVATVGESAIITPDGRDLARTGHWVPGTVTADVPLYAGITPAMAAGPWIAIALGALGAAGLLLSLPRRARVLAARPVPSRRTR</sequence>
<feature type="transmembrane region" description="Helical" evidence="8">
    <location>
        <begin position="186"/>
        <end position="211"/>
    </location>
</feature>
<keyword evidence="12" id="KW-1185">Reference proteome</keyword>
<evidence type="ECO:0000313" key="12">
    <source>
        <dbReference type="Proteomes" id="UP001164305"/>
    </source>
</evidence>
<comment type="function">
    <text evidence="8">Catalyzes the phospholipid dependent N-acylation of the N-terminal cysteine of apolipoprotein, the last step in lipoprotein maturation.</text>
</comment>
<feature type="transmembrane region" description="Helical" evidence="8">
    <location>
        <begin position="85"/>
        <end position="103"/>
    </location>
</feature>
<feature type="transmembrane region" description="Helical" evidence="8">
    <location>
        <begin position="61"/>
        <end position="78"/>
    </location>
</feature>
<feature type="transmembrane region" description="Helical" evidence="8">
    <location>
        <begin position="37"/>
        <end position="55"/>
    </location>
</feature>
<dbReference type="PANTHER" id="PTHR38686:SF1">
    <property type="entry name" value="APOLIPOPROTEIN N-ACYLTRANSFERASE"/>
    <property type="match status" value="1"/>
</dbReference>
<feature type="region of interest" description="Disordered" evidence="9">
    <location>
        <begin position="1"/>
        <end position="30"/>
    </location>
</feature>
<evidence type="ECO:0000256" key="2">
    <source>
        <dbReference type="ARBA" id="ARBA00022475"/>
    </source>
</evidence>
<dbReference type="PROSITE" id="PS50263">
    <property type="entry name" value="CN_HYDROLASE"/>
    <property type="match status" value="1"/>
</dbReference>
<dbReference type="InterPro" id="IPR003010">
    <property type="entry name" value="C-N_Hydrolase"/>
</dbReference>
<proteinExistence type="inferred from homology"/>